<dbReference type="Proteomes" id="UP000292445">
    <property type="component" value="Unassembled WGS sequence"/>
</dbReference>
<dbReference type="AlphaFoldDB" id="A0A4Q7NFJ9"/>
<evidence type="ECO:0000256" key="6">
    <source>
        <dbReference type="ARBA" id="ARBA00023125"/>
    </source>
</evidence>
<evidence type="ECO:0000256" key="7">
    <source>
        <dbReference type="ARBA" id="ARBA00023235"/>
    </source>
</evidence>
<evidence type="ECO:0000259" key="13">
    <source>
        <dbReference type="PROSITE" id="PS51198"/>
    </source>
</evidence>
<dbReference type="Pfam" id="PF13361">
    <property type="entry name" value="UvrD_C"/>
    <property type="match status" value="1"/>
</dbReference>
<reference evidence="15 16" key="1">
    <citation type="submission" date="2019-02" db="EMBL/GenBank/DDBJ databases">
        <title>Genomic Encyclopedia of Type Strains, Phase IV (KMG-IV): sequencing the most valuable type-strain genomes for metagenomic binning, comparative biology and taxonomic classification.</title>
        <authorList>
            <person name="Goeker M."/>
        </authorList>
    </citation>
    <scope>NUCLEOTIDE SEQUENCE [LARGE SCALE GENOMIC DNA]</scope>
    <source>
        <strain evidence="15 16">K24</strain>
    </source>
</reference>
<dbReference type="OrthoDB" id="9792687at2"/>
<keyword evidence="16" id="KW-1185">Reference proteome</keyword>
<evidence type="ECO:0000256" key="2">
    <source>
        <dbReference type="ARBA" id="ARBA00022741"/>
    </source>
</evidence>
<dbReference type="PROSITE" id="PS51217">
    <property type="entry name" value="UVRD_HELICASE_CTER"/>
    <property type="match status" value="1"/>
</dbReference>
<dbReference type="PROSITE" id="PS51198">
    <property type="entry name" value="UVRD_HELICASE_ATP_BIND"/>
    <property type="match status" value="1"/>
</dbReference>
<dbReference type="InterPro" id="IPR014016">
    <property type="entry name" value="UvrD-like_ATP-bd"/>
</dbReference>
<dbReference type="InterPro" id="IPR000212">
    <property type="entry name" value="DNA_helicase_UvrD/REP"/>
</dbReference>
<keyword evidence="4 12" id="KW-0347">Helicase</keyword>
<feature type="domain" description="UvrD-like helicase ATP-binding" evidence="13">
    <location>
        <begin position="4"/>
        <end position="299"/>
    </location>
</feature>
<feature type="binding site" evidence="12">
    <location>
        <begin position="25"/>
        <end position="32"/>
    </location>
    <ligand>
        <name>ATP</name>
        <dbReference type="ChEBI" id="CHEBI:30616"/>
    </ligand>
</feature>
<dbReference type="PANTHER" id="PTHR11070:SF2">
    <property type="entry name" value="ATP-DEPENDENT DNA HELICASE SRS2"/>
    <property type="match status" value="1"/>
</dbReference>
<comment type="catalytic activity">
    <reaction evidence="8">
        <text>Couples ATP hydrolysis with the unwinding of duplex DNA by translocating in the 3'-5' direction.</text>
        <dbReference type="EC" id="5.6.2.4"/>
    </reaction>
</comment>
<dbReference type="RefSeq" id="WP_130359888.1">
    <property type="nucleotide sequence ID" value="NZ_SGXC01000002.1"/>
</dbReference>
<proteinExistence type="inferred from homology"/>
<dbReference type="GO" id="GO:0043138">
    <property type="term" value="F:3'-5' DNA helicase activity"/>
    <property type="evidence" value="ECO:0007669"/>
    <property type="project" value="UniProtKB-EC"/>
</dbReference>
<evidence type="ECO:0000256" key="12">
    <source>
        <dbReference type="PROSITE-ProRule" id="PRU00560"/>
    </source>
</evidence>
<keyword evidence="3 12" id="KW-0378">Hydrolase</keyword>
<sequence>MSSLLLTPEQRQIVSQAGQFLLIDAVAGSGKTTTLAQCVAYRERQGTPADGILALVFTEAARQVFLQRLAQAGASRSIRVATYAEFARGLLADWQGQGLIDGALDYLPDAEAMRPCVFEAIEEAAADPQADREYGYDLNNLHAEIVINQLSRLKGTLAFARFGDASDAELADELDLPRGLLSICRTYERLRRIDAGHFAFQSEHDLVTDVLAIADELGEIVPLPCPALVVADEWHDANAAQISLLRKLAGPRTRIIAAGDKEQVVHSWNGADPRYMGEAFEHLFPGTRRLPLTNSFRCGATLGACAQALTAQVFQSGRAEDTEVEIVRYGKAPEDDCCRQVVDALAGLVESGAAHSLADCAVVLRDAHQSIALENALIARGLPYAMDGCQSYLDRIEILMLRGILHIARLSMAPVRDRGDVKAILRALGLFAGLDYTESEWADAERTIATDPETIRYFYSGRLSRTTDAQETVGPATRRWRARFAEVCDHLIAQASSLSAGELLAHAAAQLQLADATRRLFVHRLDAQAVTRSIDGFIAYARTTGLDAAGLLDHLHQAQRRSGALKKNRQPLVVTTARAAKGKEWRFVHMPFIADGEFPQAHADPAEERRLFYVAMTRTSEKLFLYTPQGHDSHFIRALDLPAARAAARARPAAPAAPATPPRVYLDVPYGEKDAAKQLGAQWDSVQRKWWISPAMPRRLFAKWLPAADGPGRP</sequence>
<evidence type="ECO:0000256" key="11">
    <source>
        <dbReference type="ARBA" id="ARBA00048988"/>
    </source>
</evidence>
<dbReference type="InterPro" id="IPR013986">
    <property type="entry name" value="DExx_box_DNA_helicase_dom_sf"/>
</dbReference>
<comment type="caution">
    <text evidence="15">The sequence shown here is derived from an EMBL/GenBank/DDBJ whole genome shotgun (WGS) entry which is preliminary data.</text>
</comment>
<evidence type="ECO:0000256" key="3">
    <source>
        <dbReference type="ARBA" id="ARBA00022801"/>
    </source>
</evidence>
<evidence type="ECO:0000256" key="1">
    <source>
        <dbReference type="ARBA" id="ARBA00009922"/>
    </source>
</evidence>
<dbReference type="Gene3D" id="3.40.50.300">
    <property type="entry name" value="P-loop containing nucleotide triphosphate hydrolases"/>
    <property type="match status" value="2"/>
</dbReference>
<dbReference type="GO" id="GO:0016887">
    <property type="term" value="F:ATP hydrolysis activity"/>
    <property type="evidence" value="ECO:0007669"/>
    <property type="project" value="RHEA"/>
</dbReference>
<comment type="catalytic activity">
    <reaction evidence="11">
        <text>ATP + H2O = ADP + phosphate + H(+)</text>
        <dbReference type="Rhea" id="RHEA:13065"/>
        <dbReference type="ChEBI" id="CHEBI:15377"/>
        <dbReference type="ChEBI" id="CHEBI:15378"/>
        <dbReference type="ChEBI" id="CHEBI:30616"/>
        <dbReference type="ChEBI" id="CHEBI:43474"/>
        <dbReference type="ChEBI" id="CHEBI:456216"/>
        <dbReference type="EC" id="5.6.2.4"/>
    </reaction>
</comment>
<keyword evidence="2 12" id="KW-0547">Nucleotide-binding</keyword>
<dbReference type="Gene3D" id="1.10.486.10">
    <property type="entry name" value="PCRA, domain 4"/>
    <property type="match status" value="1"/>
</dbReference>
<dbReference type="Pfam" id="PF18974">
    <property type="entry name" value="DUF5710"/>
    <property type="match status" value="1"/>
</dbReference>
<dbReference type="EC" id="5.6.2.4" evidence="9"/>
<keyword evidence="6" id="KW-0238">DNA-binding</keyword>
<gene>
    <name evidence="15" type="ORF">EV675_4458</name>
</gene>
<dbReference type="InterPro" id="IPR043764">
    <property type="entry name" value="DUF5710"/>
</dbReference>
<organism evidence="15 16">
    <name type="scientific">Pigmentiphaga kullae</name>
    <dbReference type="NCBI Taxonomy" id="151784"/>
    <lineage>
        <taxon>Bacteria</taxon>
        <taxon>Pseudomonadati</taxon>
        <taxon>Pseudomonadota</taxon>
        <taxon>Betaproteobacteria</taxon>
        <taxon>Burkholderiales</taxon>
        <taxon>Alcaligenaceae</taxon>
        <taxon>Pigmentiphaga</taxon>
    </lineage>
</organism>
<evidence type="ECO:0000259" key="14">
    <source>
        <dbReference type="PROSITE" id="PS51217"/>
    </source>
</evidence>
<evidence type="ECO:0000313" key="15">
    <source>
        <dbReference type="EMBL" id="RZS81830.1"/>
    </source>
</evidence>
<keyword evidence="7" id="KW-0413">Isomerase</keyword>
<evidence type="ECO:0000256" key="10">
    <source>
        <dbReference type="ARBA" id="ARBA00034923"/>
    </source>
</evidence>
<evidence type="ECO:0000313" key="16">
    <source>
        <dbReference type="Proteomes" id="UP000292445"/>
    </source>
</evidence>
<dbReference type="SUPFAM" id="SSF52540">
    <property type="entry name" value="P-loop containing nucleoside triphosphate hydrolases"/>
    <property type="match status" value="1"/>
</dbReference>
<protein>
    <recommendedName>
        <fullName evidence="9">DNA 3'-5' helicase</fullName>
        <ecNumber evidence="9">5.6.2.4</ecNumber>
    </recommendedName>
    <alternativeName>
        <fullName evidence="10">DNA 3'-5' helicase II</fullName>
    </alternativeName>
</protein>
<evidence type="ECO:0000256" key="8">
    <source>
        <dbReference type="ARBA" id="ARBA00034617"/>
    </source>
</evidence>
<comment type="similarity">
    <text evidence="1">Belongs to the helicase family. UvrD subfamily.</text>
</comment>
<name>A0A4Q7NFJ9_9BURK</name>
<dbReference type="PANTHER" id="PTHR11070">
    <property type="entry name" value="UVRD / RECB / PCRA DNA HELICASE FAMILY MEMBER"/>
    <property type="match status" value="1"/>
</dbReference>
<evidence type="ECO:0000256" key="5">
    <source>
        <dbReference type="ARBA" id="ARBA00022840"/>
    </source>
</evidence>
<accession>A0A4Q7NFJ9</accession>
<dbReference type="GO" id="GO:0005524">
    <property type="term" value="F:ATP binding"/>
    <property type="evidence" value="ECO:0007669"/>
    <property type="project" value="UniProtKB-UniRule"/>
</dbReference>
<dbReference type="EMBL" id="SGXC01000002">
    <property type="protein sequence ID" value="RZS81830.1"/>
    <property type="molecule type" value="Genomic_DNA"/>
</dbReference>
<dbReference type="InterPro" id="IPR014017">
    <property type="entry name" value="DNA_helicase_UvrD-like_C"/>
</dbReference>
<keyword evidence="5 12" id="KW-0067">ATP-binding</keyword>
<dbReference type="GO" id="GO:0000725">
    <property type="term" value="P:recombinational repair"/>
    <property type="evidence" value="ECO:0007669"/>
    <property type="project" value="TreeGrafter"/>
</dbReference>
<dbReference type="Pfam" id="PF00580">
    <property type="entry name" value="UvrD-helicase"/>
    <property type="match status" value="2"/>
</dbReference>
<dbReference type="Gene3D" id="1.10.10.160">
    <property type="match status" value="1"/>
</dbReference>
<evidence type="ECO:0000256" key="9">
    <source>
        <dbReference type="ARBA" id="ARBA00034808"/>
    </source>
</evidence>
<dbReference type="InterPro" id="IPR027417">
    <property type="entry name" value="P-loop_NTPase"/>
</dbReference>
<dbReference type="GO" id="GO:0003677">
    <property type="term" value="F:DNA binding"/>
    <property type="evidence" value="ECO:0007669"/>
    <property type="project" value="UniProtKB-KW"/>
</dbReference>
<evidence type="ECO:0000256" key="4">
    <source>
        <dbReference type="ARBA" id="ARBA00022806"/>
    </source>
</evidence>
<feature type="domain" description="UvrD-like helicase C-terminal" evidence="14">
    <location>
        <begin position="293"/>
        <end position="582"/>
    </location>
</feature>